<feature type="domain" description="ABC transmembrane type-1" evidence="8">
    <location>
        <begin position="92"/>
        <end position="282"/>
    </location>
</feature>
<evidence type="ECO:0000313" key="10">
    <source>
        <dbReference type="Proteomes" id="UP000199158"/>
    </source>
</evidence>
<feature type="transmembrane region" description="Helical" evidence="7">
    <location>
        <begin position="261"/>
        <end position="282"/>
    </location>
</feature>
<sequence length="297" mass="33629">MNAVSMVEVQKHVELSKMVKQNKARKFASKLVMYLLLLLIAFAVIMPLITLVFAAFKTPLEISQGNPLSLPKTFYLENFYKAFKQAKMATAFKNSMILSLTAVVLNIILGTMTSYVIIRHDFKAKKLIMAMFLFAMVLPFYTTEIARFNIIKGLGLYNTLYAPLIIYIGTDMMQIYIYAQYIEKIPYSLEEAAMIEGASFFQIFTRVVFPLLLPASATLGIIKFVEVINDMYIPYLYMPSNKLKTLSTSLMMFAGQRNMDWGKLSSAIILVMIPTLVVFIIFQKAIINGITQGAVKE</sequence>
<keyword evidence="3" id="KW-1003">Cell membrane</keyword>
<evidence type="ECO:0000256" key="5">
    <source>
        <dbReference type="ARBA" id="ARBA00022989"/>
    </source>
</evidence>
<keyword evidence="6 7" id="KW-0472">Membrane</keyword>
<evidence type="ECO:0000256" key="3">
    <source>
        <dbReference type="ARBA" id="ARBA00022475"/>
    </source>
</evidence>
<evidence type="ECO:0000256" key="7">
    <source>
        <dbReference type="RuleBase" id="RU363032"/>
    </source>
</evidence>
<organism evidence="9 10">
    <name type="scientific">Hydrogenoanaerobacterium saccharovorans</name>
    <dbReference type="NCBI Taxonomy" id="474960"/>
    <lineage>
        <taxon>Bacteria</taxon>
        <taxon>Bacillati</taxon>
        <taxon>Bacillota</taxon>
        <taxon>Clostridia</taxon>
        <taxon>Eubacteriales</taxon>
        <taxon>Oscillospiraceae</taxon>
        <taxon>Hydrogenoanaerobacterium</taxon>
    </lineage>
</organism>
<dbReference type="STRING" id="474960.SAMN05216180_2566"/>
<dbReference type="AlphaFoldDB" id="A0A1H8DEJ9"/>
<dbReference type="CDD" id="cd06261">
    <property type="entry name" value="TM_PBP2"/>
    <property type="match status" value="1"/>
</dbReference>
<proteinExistence type="inferred from homology"/>
<feature type="transmembrane region" description="Helical" evidence="7">
    <location>
        <begin position="200"/>
        <end position="222"/>
    </location>
</feature>
<name>A0A1H8DEJ9_9FIRM</name>
<dbReference type="InterPro" id="IPR035906">
    <property type="entry name" value="MetI-like_sf"/>
</dbReference>
<dbReference type="RefSeq" id="WP_205408619.1">
    <property type="nucleotide sequence ID" value="NZ_FOCG01000003.1"/>
</dbReference>
<evidence type="ECO:0000256" key="4">
    <source>
        <dbReference type="ARBA" id="ARBA00022692"/>
    </source>
</evidence>
<dbReference type="EMBL" id="FOCG01000003">
    <property type="protein sequence ID" value="SEN05586.1"/>
    <property type="molecule type" value="Genomic_DNA"/>
</dbReference>
<dbReference type="PANTHER" id="PTHR43744">
    <property type="entry name" value="ABC TRANSPORTER PERMEASE PROTEIN MG189-RELATED-RELATED"/>
    <property type="match status" value="1"/>
</dbReference>
<dbReference type="GO" id="GO:0005886">
    <property type="term" value="C:plasma membrane"/>
    <property type="evidence" value="ECO:0007669"/>
    <property type="project" value="UniProtKB-SubCell"/>
</dbReference>
<evidence type="ECO:0000256" key="2">
    <source>
        <dbReference type="ARBA" id="ARBA00022448"/>
    </source>
</evidence>
<keyword evidence="5 7" id="KW-1133">Transmembrane helix</keyword>
<feature type="transmembrane region" description="Helical" evidence="7">
    <location>
        <begin position="127"/>
        <end position="148"/>
    </location>
</feature>
<dbReference type="SUPFAM" id="SSF161098">
    <property type="entry name" value="MetI-like"/>
    <property type="match status" value="1"/>
</dbReference>
<keyword evidence="10" id="KW-1185">Reference proteome</keyword>
<feature type="transmembrane region" description="Helical" evidence="7">
    <location>
        <begin position="31"/>
        <end position="56"/>
    </location>
</feature>
<dbReference type="PANTHER" id="PTHR43744:SF3">
    <property type="entry name" value="LACTOSE TRANSPORT SYSTEM PERMEASE PROTEIN LACG"/>
    <property type="match status" value="1"/>
</dbReference>
<evidence type="ECO:0000259" key="8">
    <source>
        <dbReference type="PROSITE" id="PS50928"/>
    </source>
</evidence>
<dbReference type="Pfam" id="PF00528">
    <property type="entry name" value="BPD_transp_1"/>
    <property type="match status" value="1"/>
</dbReference>
<keyword evidence="2 7" id="KW-0813">Transport</keyword>
<protein>
    <submittedName>
        <fullName evidence="9">Multiple sugar transport system permease protein</fullName>
    </submittedName>
</protein>
<keyword evidence="9" id="KW-0762">Sugar transport</keyword>
<gene>
    <name evidence="9" type="ORF">SAMN05216180_2566</name>
</gene>
<evidence type="ECO:0000313" key="9">
    <source>
        <dbReference type="EMBL" id="SEN05586.1"/>
    </source>
</evidence>
<dbReference type="GO" id="GO:0055085">
    <property type="term" value="P:transmembrane transport"/>
    <property type="evidence" value="ECO:0007669"/>
    <property type="project" value="InterPro"/>
</dbReference>
<feature type="transmembrane region" description="Helical" evidence="7">
    <location>
        <begin position="160"/>
        <end position="179"/>
    </location>
</feature>
<comment type="subcellular location">
    <subcellularLocation>
        <location evidence="1 7">Cell membrane</location>
        <topology evidence="1 7">Multi-pass membrane protein</topology>
    </subcellularLocation>
</comment>
<evidence type="ECO:0000256" key="6">
    <source>
        <dbReference type="ARBA" id="ARBA00023136"/>
    </source>
</evidence>
<feature type="transmembrane region" description="Helical" evidence="7">
    <location>
        <begin position="96"/>
        <end position="118"/>
    </location>
</feature>
<accession>A0A1H8DEJ9</accession>
<comment type="similarity">
    <text evidence="7">Belongs to the binding-protein-dependent transport system permease family.</text>
</comment>
<reference evidence="9 10" key="1">
    <citation type="submission" date="2016-10" db="EMBL/GenBank/DDBJ databases">
        <authorList>
            <person name="de Groot N.N."/>
        </authorList>
    </citation>
    <scope>NUCLEOTIDE SEQUENCE [LARGE SCALE GENOMIC DNA]</scope>
    <source>
        <strain evidence="9 10">CGMCC 1.5070</strain>
    </source>
</reference>
<dbReference type="PROSITE" id="PS50928">
    <property type="entry name" value="ABC_TM1"/>
    <property type="match status" value="1"/>
</dbReference>
<evidence type="ECO:0000256" key="1">
    <source>
        <dbReference type="ARBA" id="ARBA00004651"/>
    </source>
</evidence>
<dbReference type="Proteomes" id="UP000199158">
    <property type="component" value="Unassembled WGS sequence"/>
</dbReference>
<dbReference type="InterPro" id="IPR000515">
    <property type="entry name" value="MetI-like"/>
</dbReference>
<keyword evidence="4 7" id="KW-0812">Transmembrane</keyword>
<dbReference type="Gene3D" id="1.10.3720.10">
    <property type="entry name" value="MetI-like"/>
    <property type="match status" value="1"/>
</dbReference>